<evidence type="ECO:0000256" key="4">
    <source>
        <dbReference type="ARBA" id="ARBA00023136"/>
    </source>
</evidence>
<feature type="chain" id="PRO_5046671019" evidence="6">
    <location>
        <begin position="23"/>
        <end position="652"/>
    </location>
</feature>
<evidence type="ECO:0000259" key="7">
    <source>
        <dbReference type="Pfam" id="PF07980"/>
    </source>
</evidence>
<dbReference type="EMBL" id="JBBMFL010000006">
    <property type="protein sequence ID" value="MEQ2544633.1"/>
    <property type="molecule type" value="Genomic_DNA"/>
</dbReference>
<dbReference type="SUPFAM" id="SSF48452">
    <property type="entry name" value="TPR-like"/>
    <property type="match status" value="1"/>
</dbReference>
<dbReference type="Proteomes" id="UP001460202">
    <property type="component" value="Unassembled WGS sequence"/>
</dbReference>
<dbReference type="Pfam" id="PF14322">
    <property type="entry name" value="SusD-like_3"/>
    <property type="match status" value="1"/>
</dbReference>
<dbReference type="RefSeq" id="WP_302986507.1">
    <property type="nucleotide sequence ID" value="NZ_JBBMFL010000006.1"/>
</dbReference>
<dbReference type="PROSITE" id="PS51257">
    <property type="entry name" value="PROKAR_LIPOPROTEIN"/>
    <property type="match status" value="1"/>
</dbReference>
<gene>
    <name evidence="9" type="ORF">WMO46_06690</name>
</gene>
<keyword evidence="5" id="KW-0998">Cell outer membrane</keyword>
<keyword evidence="10" id="KW-1185">Reference proteome</keyword>
<comment type="subcellular location">
    <subcellularLocation>
        <location evidence="1">Cell outer membrane</location>
    </subcellularLocation>
</comment>
<keyword evidence="3 6" id="KW-0732">Signal</keyword>
<dbReference type="InterPro" id="IPR011990">
    <property type="entry name" value="TPR-like_helical_dom_sf"/>
</dbReference>
<accession>A0ABV1GW47</accession>
<dbReference type="InterPro" id="IPR033985">
    <property type="entry name" value="SusD-like_N"/>
</dbReference>
<evidence type="ECO:0000259" key="8">
    <source>
        <dbReference type="Pfam" id="PF14322"/>
    </source>
</evidence>
<evidence type="ECO:0000256" key="5">
    <source>
        <dbReference type="ARBA" id="ARBA00023237"/>
    </source>
</evidence>
<evidence type="ECO:0000256" key="6">
    <source>
        <dbReference type="SAM" id="SignalP"/>
    </source>
</evidence>
<sequence>MKRMKYILLLALSAAALLFAGAGCQKEMDSELDDRAGDMRSIYELLARAYEHLKSSFYVPVETGPAAGFTAGGYMMAAYCDEAQEVTQSSAVYDWYRGRVSATGMPLWWNNENSGTERWSGLFNCIFSCNEALKYLEDPSLETDYEKAQQDLMIAQAYALRAYCYLQLIKRWGGVPVLRESLGKDHDYSKDKRASFAQCVDFIIESCDKALAADEALQWRQRLLSYGLPELSRAAIWTVKSQAALYAASPLWADDCAGTEKYTWERAAEITKQALDLCTGHGLALFDAATAFPDESATGLTPYDKFFLTSYPGSGGWDTETIYQPTNYGAQRQSLVWQYAGMPIDDGQVSAGACPTQEMVDAYEVLNDDGSESTPLLDLANPYNADGSPNISQKARDFGYVDCSDKMYLNRDPRFYATIYYDGVTVKLENSEYEVETFVGGNCGLSLSPSSRRNTCTGYYLRKFNNAQSSTSGGNKDGYIRMFRLAELYLNFAEAAYRAHGADWQAPATEVLEMEEGDDGETVEKLNTYGTPMSAREAVNAVRARVGMPGVADDGEAFWLRLCNERRVELAFEEHRFFDVRRWTAPGGDLSKTDRRVTGMRIEESNGQKTYTRFSFDRQSYTSKFLKYPVSLDEVRKMLSLTGENWQNDGWN</sequence>
<comment type="similarity">
    <text evidence="2">Belongs to the SusD family.</text>
</comment>
<proteinExistence type="inferred from homology"/>
<evidence type="ECO:0000256" key="2">
    <source>
        <dbReference type="ARBA" id="ARBA00006275"/>
    </source>
</evidence>
<organism evidence="9 10">
    <name type="scientific">Alistipes intestinihominis</name>
    <dbReference type="NCBI Taxonomy" id="3133172"/>
    <lineage>
        <taxon>Bacteria</taxon>
        <taxon>Pseudomonadati</taxon>
        <taxon>Bacteroidota</taxon>
        <taxon>Bacteroidia</taxon>
        <taxon>Bacteroidales</taxon>
        <taxon>Rikenellaceae</taxon>
        <taxon>Alistipes</taxon>
    </lineage>
</organism>
<name>A0ABV1GW47_9BACT</name>
<feature type="domain" description="SusD-like N-terminal" evidence="8">
    <location>
        <begin position="112"/>
        <end position="210"/>
    </location>
</feature>
<evidence type="ECO:0000313" key="9">
    <source>
        <dbReference type="EMBL" id="MEQ2544633.1"/>
    </source>
</evidence>
<feature type="domain" description="RagB/SusD" evidence="7">
    <location>
        <begin position="316"/>
        <end position="651"/>
    </location>
</feature>
<evidence type="ECO:0000256" key="1">
    <source>
        <dbReference type="ARBA" id="ARBA00004442"/>
    </source>
</evidence>
<dbReference type="InterPro" id="IPR012944">
    <property type="entry name" value="SusD_RagB_dom"/>
</dbReference>
<keyword evidence="4" id="KW-0472">Membrane</keyword>
<feature type="signal peptide" evidence="6">
    <location>
        <begin position="1"/>
        <end position="22"/>
    </location>
</feature>
<protein>
    <submittedName>
        <fullName evidence="9">RagB/SusD family nutrient uptake outer membrane protein</fullName>
    </submittedName>
</protein>
<reference evidence="9 10" key="1">
    <citation type="submission" date="2024-03" db="EMBL/GenBank/DDBJ databases">
        <title>Human intestinal bacterial collection.</title>
        <authorList>
            <person name="Pauvert C."/>
            <person name="Hitch T.C.A."/>
            <person name="Clavel T."/>
        </authorList>
    </citation>
    <scope>NUCLEOTIDE SEQUENCE [LARGE SCALE GENOMIC DNA]</scope>
    <source>
        <strain evidence="9 10">CLA-KB-H122</strain>
    </source>
</reference>
<evidence type="ECO:0000256" key="3">
    <source>
        <dbReference type="ARBA" id="ARBA00022729"/>
    </source>
</evidence>
<comment type="caution">
    <text evidence="9">The sequence shown here is derived from an EMBL/GenBank/DDBJ whole genome shotgun (WGS) entry which is preliminary data.</text>
</comment>
<dbReference type="Pfam" id="PF07980">
    <property type="entry name" value="SusD_RagB"/>
    <property type="match status" value="1"/>
</dbReference>
<dbReference type="Gene3D" id="1.25.40.390">
    <property type="match status" value="1"/>
</dbReference>
<evidence type="ECO:0000313" key="10">
    <source>
        <dbReference type="Proteomes" id="UP001460202"/>
    </source>
</evidence>